<accession>A0AA46A6H7</accession>
<dbReference type="Gene3D" id="2.60.120.560">
    <property type="entry name" value="Exo-inulinase, domain 1"/>
    <property type="match status" value="1"/>
</dbReference>
<proteinExistence type="predicted"/>
<keyword evidence="4" id="KW-1185">Reference proteome</keyword>
<dbReference type="RefSeq" id="WP_076526991.1">
    <property type="nucleotide sequence ID" value="NZ_CP067140.1"/>
</dbReference>
<evidence type="ECO:0000313" key="3">
    <source>
        <dbReference type="Proteomes" id="UP000186216"/>
    </source>
</evidence>
<evidence type="ECO:0000313" key="2">
    <source>
        <dbReference type="EMBL" id="WCR01632.1"/>
    </source>
</evidence>
<protein>
    <submittedName>
        <fullName evidence="1">Uncharacterized protein</fullName>
    </submittedName>
</protein>
<organism evidence="1 3">
    <name type="scientific">Paracoccus saliphilus</name>
    <dbReference type="NCBI Taxonomy" id="405559"/>
    <lineage>
        <taxon>Bacteria</taxon>
        <taxon>Pseudomonadati</taxon>
        <taxon>Pseudomonadota</taxon>
        <taxon>Alphaproteobacteria</taxon>
        <taxon>Rhodobacterales</taxon>
        <taxon>Paracoccaceae</taxon>
        <taxon>Paracoccus</taxon>
    </lineage>
</organism>
<reference evidence="1 3" key="1">
    <citation type="submission" date="2017-01" db="EMBL/GenBank/DDBJ databases">
        <authorList>
            <person name="Varghese N."/>
            <person name="Submissions S."/>
        </authorList>
    </citation>
    <scope>NUCLEOTIDE SEQUENCE [LARGE SCALE GENOMIC DNA]</scope>
    <source>
        <strain evidence="1 3">DSM 18447</strain>
    </source>
</reference>
<dbReference type="EMBL" id="FTOU01000011">
    <property type="protein sequence ID" value="SIS98547.1"/>
    <property type="molecule type" value="Genomic_DNA"/>
</dbReference>
<sequence>MTFQNDASSVYVSGQPVSKGGVRALWGKIDGLEADVGSAIRDGAAIITVNIGGTGSAITADIAPVFVNAGITQISGGSTIEYIPLTTNDTANPTMTIAGTTFDIRGDDGGTWRAKAFVPGRSYLLRRRGGTLRVILGGATKAEIDQAGVIRLVNLTGTADNFTAELAPGLEGQTVGTGSTVRFVALGTNTQEGPSCTIGSISRQVRDTNHSPLPAEGLLEGRTYFAEIHSNTIMRIVYSAESMAERLARDARLDANDAKWTDRPVFIEAETPETYTVPASTRMIVTTTLTSDYMEMWRKSGDQGSPPAEGRVPTANDGYWIRIAKVAKESIIQSVLLAIQELQTGMSSSMQTVVQRRATIPDRPAGAAMVMWRTFDDPSAKMHAGVDLHAKVEPAPILSFADSFNRADEPLATNDDLWVNVRTQGALMTIVNNAAQPSASNALPVVQSKQFLPPDQFIEANVLGGSSSLSSGKGTFLYINMPPETHAGYRLNLRSSQLVLEEVDEALNTVTLAATSSGFLTYPVTARLERDGKMLRAYIDGVEALTAEASTYDGGMIGIGANAASGDISGCRIDNVMGGVLD</sequence>
<dbReference type="Proteomes" id="UP001215549">
    <property type="component" value="Chromosome"/>
</dbReference>
<dbReference type="AlphaFoldDB" id="A0AA46A6H7"/>
<reference evidence="2 4" key="2">
    <citation type="submission" date="2021-01" db="EMBL/GenBank/DDBJ databases">
        <title>Biogeographic distribution of Paracoccus.</title>
        <authorList>
            <person name="Hollensteiner J."/>
            <person name="Leineberger J."/>
            <person name="Brinkhoff T."/>
            <person name="Daniel R."/>
        </authorList>
    </citation>
    <scope>NUCLEOTIDE SEQUENCE [LARGE SCALE GENOMIC DNA]</scope>
    <source>
        <strain evidence="2 4">DSM 18447</strain>
    </source>
</reference>
<name>A0AA46A6H7_9RHOB</name>
<evidence type="ECO:0000313" key="4">
    <source>
        <dbReference type="Proteomes" id="UP001215549"/>
    </source>
</evidence>
<evidence type="ECO:0000313" key="1">
    <source>
        <dbReference type="EMBL" id="SIS98547.1"/>
    </source>
</evidence>
<gene>
    <name evidence="2" type="ORF">JHX88_11875</name>
    <name evidence="1" type="ORF">SAMN05421772_11140</name>
</gene>
<dbReference type="Proteomes" id="UP000186216">
    <property type="component" value="Unassembled WGS sequence"/>
</dbReference>
<dbReference type="EMBL" id="CP067140">
    <property type="protein sequence ID" value="WCR01632.1"/>
    <property type="molecule type" value="Genomic_DNA"/>
</dbReference>